<evidence type="ECO:0000256" key="3">
    <source>
        <dbReference type="ARBA" id="ARBA00022525"/>
    </source>
</evidence>
<evidence type="ECO:0000256" key="8">
    <source>
        <dbReference type="ARBA" id="ARBA00023157"/>
    </source>
</evidence>
<organism evidence="10 11">
    <name type="scientific">Cajanus cajan</name>
    <name type="common">Pigeon pea</name>
    <name type="synonym">Cajanus indicus</name>
    <dbReference type="NCBI Taxonomy" id="3821"/>
    <lineage>
        <taxon>Eukaryota</taxon>
        <taxon>Viridiplantae</taxon>
        <taxon>Streptophyta</taxon>
        <taxon>Embryophyta</taxon>
        <taxon>Tracheophyta</taxon>
        <taxon>Spermatophyta</taxon>
        <taxon>Magnoliopsida</taxon>
        <taxon>eudicotyledons</taxon>
        <taxon>Gunneridae</taxon>
        <taxon>Pentapetalae</taxon>
        <taxon>rosids</taxon>
        <taxon>fabids</taxon>
        <taxon>Fabales</taxon>
        <taxon>Fabaceae</taxon>
        <taxon>Papilionoideae</taxon>
        <taxon>50 kb inversion clade</taxon>
        <taxon>NPAAA clade</taxon>
        <taxon>indigoferoid/millettioid clade</taxon>
        <taxon>Phaseoleae</taxon>
        <taxon>Cajanus</taxon>
    </lineage>
</organism>
<gene>
    <name evidence="10" type="ORF">KK1_037858</name>
</gene>
<keyword evidence="5 9" id="KW-0295">Fungicide</keyword>
<feature type="non-terminal residue" evidence="10">
    <location>
        <position position="1"/>
    </location>
</feature>
<accession>A0A151RDT5</accession>
<evidence type="ECO:0000256" key="4">
    <source>
        <dbReference type="ARBA" id="ARBA00022529"/>
    </source>
</evidence>
<protein>
    <recommendedName>
        <fullName evidence="9">Defensin-like protein</fullName>
    </recommendedName>
</protein>
<proteinExistence type="inferred from homology"/>
<evidence type="ECO:0000313" key="10">
    <source>
        <dbReference type="EMBL" id="KYP40780.1"/>
    </source>
</evidence>
<sequence length="114" mass="12216">IMVVVTGAVMAMVVGDRCKEDLGICQAKDACNSKCSKIHQGGHGICEPNGAMNHCLCYYDCEICEKGLGVLGSCNETQCNSDCASKYPGKGATGYCFSIVETPYNNCYCCYYCS</sequence>
<dbReference type="Gramene" id="C.cajan_37104.t">
    <property type="protein sequence ID" value="C.cajan_37104.t.cds1"/>
    <property type="gene ID" value="C.cajan_37104"/>
</dbReference>
<evidence type="ECO:0000256" key="9">
    <source>
        <dbReference type="RuleBase" id="RU367109"/>
    </source>
</evidence>
<keyword evidence="11" id="KW-1185">Reference proteome</keyword>
<dbReference type="InterPro" id="IPR039641">
    <property type="entry name" value="LCR"/>
</dbReference>
<dbReference type="Gene3D" id="3.30.30.10">
    <property type="entry name" value="Knottin, scorpion toxin-like"/>
    <property type="match status" value="1"/>
</dbReference>
<dbReference type="InterPro" id="IPR010851">
    <property type="entry name" value="DEFL"/>
</dbReference>
<keyword evidence="8" id="KW-1015">Disulfide bond</keyword>
<dbReference type="EMBL" id="KQ483814">
    <property type="protein sequence ID" value="KYP40780.1"/>
    <property type="molecule type" value="Genomic_DNA"/>
</dbReference>
<dbReference type="InterPro" id="IPR036574">
    <property type="entry name" value="Scorpion_toxin-like_sf"/>
</dbReference>
<keyword evidence="4 9" id="KW-0929">Antimicrobial</keyword>
<evidence type="ECO:0000256" key="7">
    <source>
        <dbReference type="ARBA" id="ARBA00022821"/>
    </source>
</evidence>
<keyword evidence="3 9" id="KW-0964">Secreted</keyword>
<keyword evidence="6" id="KW-0732">Signal</keyword>
<reference evidence="10" key="1">
    <citation type="journal article" date="2012" name="Nat. Biotechnol.">
        <title>Draft genome sequence of pigeonpea (Cajanus cajan), an orphan legume crop of resource-poor farmers.</title>
        <authorList>
            <person name="Varshney R.K."/>
            <person name="Chen W."/>
            <person name="Li Y."/>
            <person name="Bharti A.K."/>
            <person name="Saxena R.K."/>
            <person name="Schlueter J.A."/>
            <person name="Donoghue M.T."/>
            <person name="Azam S."/>
            <person name="Fan G."/>
            <person name="Whaley A.M."/>
            <person name="Farmer A.D."/>
            <person name="Sheridan J."/>
            <person name="Iwata A."/>
            <person name="Tuteja R."/>
            <person name="Penmetsa R.V."/>
            <person name="Wu W."/>
            <person name="Upadhyaya H.D."/>
            <person name="Yang S.P."/>
            <person name="Shah T."/>
            <person name="Saxena K.B."/>
            <person name="Michael T."/>
            <person name="McCombie W.R."/>
            <person name="Yang B."/>
            <person name="Zhang G."/>
            <person name="Yang H."/>
            <person name="Wang J."/>
            <person name="Spillane C."/>
            <person name="Cook D.R."/>
            <person name="May G.D."/>
            <person name="Xu X."/>
            <person name="Jackson S.A."/>
        </authorList>
    </citation>
    <scope>NUCLEOTIDE SEQUENCE [LARGE SCALE GENOMIC DNA]</scope>
</reference>
<evidence type="ECO:0000256" key="1">
    <source>
        <dbReference type="ARBA" id="ARBA00004613"/>
    </source>
</evidence>
<name>A0A151RDT5_CAJCA</name>
<evidence type="ECO:0000256" key="5">
    <source>
        <dbReference type="ARBA" id="ARBA00022577"/>
    </source>
</evidence>
<dbReference type="Proteomes" id="UP000075243">
    <property type="component" value="Unassembled WGS sequence"/>
</dbReference>
<dbReference type="GO" id="GO:0050832">
    <property type="term" value="P:defense response to fungus"/>
    <property type="evidence" value="ECO:0007669"/>
    <property type="project" value="UniProtKB-UniRule"/>
</dbReference>
<keyword evidence="7 9" id="KW-0611">Plant defense</keyword>
<comment type="subcellular location">
    <subcellularLocation>
        <location evidence="1 9">Secreted</location>
    </subcellularLocation>
</comment>
<evidence type="ECO:0000313" key="11">
    <source>
        <dbReference type="Proteomes" id="UP000075243"/>
    </source>
</evidence>
<dbReference type="GO" id="GO:0031640">
    <property type="term" value="P:killing of cells of another organism"/>
    <property type="evidence" value="ECO:0007669"/>
    <property type="project" value="UniProtKB-UniRule"/>
</dbReference>
<dbReference type="Pfam" id="PF07333">
    <property type="entry name" value="SLR1-BP"/>
    <property type="match status" value="1"/>
</dbReference>
<evidence type="ECO:0000256" key="2">
    <source>
        <dbReference type="ARBA" id="ARBA00006722"/>
    </source>
</evidence>
<dbReference type="PANTHER" id="PTHR36788">
    <property type="entry name" value="DEFENSIN-LIKE PROTEIN 183"/>
    <property type="match status" value="1"/>
</dbReference>
<dbReference type="GO" id="GO:0005576">
    <property type="term" value="C:extracellular region"/>
    <property type="evidence" value="ECO:0007669"/>
    <property type="project" value="UniProtKB-SubCell"/>
</dbReference>
<dbReference type="AlphaFoldDB" id="A0A151RDT5"/>
<comment type="similarity">
    <text evidence="2 9">Belongs to the DEFL family.</text>
</comment>
<dbReference type="PANTHER" id="PTHR36788:SF2">
    <property type="entry name" value="DEFENSIN-LIKE PROTEIN 183"/>
    <property type="match status" value="1"/>
</dbReference>
<evidence type="ECO:0000256" key="6">
    <source>
        <dbReference type="ARBA" id="ARBA00022729"/>
    </source>
</evidence>